<dbReference type="PANTHER" id="PTHR11363:SF5">
    <property type="entry name" value="LARGE RIBOSOMAL SUBUNIT PROTEIN UL3"/>
    <property type="match status" value="1"/>
</dbReference>
<evidence type="ECO:0000256" key="1">
    <source>
        <dbReference type="ARBA" id="ARBA00006540"/>
    </source>
</evidence>
<reference evidence="6 7" key="1">
    <citation type="submission" date="2024-03" db="EMBL/GenBank/DDBJ databases">
        <title>The Acrasis kona genome and developmental transcriptomes reveal deep origins of eukaryotic multicellular pathways.</title>
        <authorList>
            <person name="Sheikh S."/>
            <person name="Fu C.-J."/>
            <person name="Brown M.W."/>
            <person name="Baldauf S.L."/>
        </authorList>
    </citation>
    <scope>NUCLEOTIDE SEQUENCE [LARGE SCALE GENOMIC DNA]</scope>
    <source>
        <strain evidence="6 7">ATCC MYA-3509</strain>
    </source>
</reference>
<dbReference type="InterPro" id="IPR045077">
    <property type="entry name" value="L3_arc_euk"/>
</dbReference>
<dbReference type="InterPro" id="IPR019926">
    <property type="entry name" value="Ribosomal_uL3_CS"/>
</dbReference>
<comment type="caution">
    <text evidence="6">The sequence shown here is derived from an EMBL/GenBank/DDBJ whole genome shotgun (WGS) entry which is preliminary data.</text>
</comment>
<dbReference type="PANTHER" id="PTHR11363">
    <property type="entry name" value="60S RIBOSOMAL PROTEIN L3-RELATED"/>
    <property type="match status" value="1"/>
</dbReference>
<dbReference type="InterPro" id="IPR009000">
    <property type="entry name" value="Transl_B-barrel_sf"/>
</dbReference>
<dbReference type="GO" id="GO:0003723">
    <property type="term" value="F:RNA binding"/>
    <property type="evidence" value="ECO:0007669"/>
    <property type="project" value="TreeGrafter"/>
</dbReference>
<accession>A0AAW2ZMA3</accession>
<organism evidence="6 7">
    <name type="scientific">Acrasis kona</name>
    <dbReference type="NCBI Taxonomy" id="1008807"/>
    <lineage>
        <taxon>Eukaryota</taxon>
        <taxon>Discoba</taxon>
        <taxon>Heterolobosea</taxon>
        <taxon>Tetramitia</taxon>
        <taxon>Eutetramitia</taxon>
        <taxon>Acrasidae</taxon>
        <taxon>Acrasis</taxon>
    </lineage>
</organism>
<dbReference type="Gene3D" id="2.40.30.10">
    <property type="entry name" value="Translation factors"/>
    <property type="match status" value="1"/>
</dbReference>
<evidence type="ECO:0000256" key="5">
    <source>
        <dbReference type="SAM" id="MobiDB-lite"/>
    </source>
</evidence>
<dbReference type="Gene3D" id="3.30.1430.10">
    <property type="match status" value="1"/>
</dbReference>
<dbReference type="FunFam" id="4.10.960.10:FF:000002">
    <property type="entry name" value="60S ribosomal protein L3"/>
    <property type="match status" value="1"/>
</dbReference>
<dbReference type="FunFam" id="2.40.30.10:FF:000079">
    <property type="entry name" value="60S ribosomal protein L3"/>
    <property type="match status" value="1"/>
</dbReference>
<evidence type="ECO:0000256" key="4">
    <source>
        <dbReference type="RuleBase" id="RU003905"/>
    </source>
</evidence>
<dbReference type="InterPro" id="IPR000597">
    <property type="entry name" value="Ribosomal_uL3"/>
</dbReference>
<dbReference type="InterPro" id="IPR044892">
    <property type="entry name" value="Ribosomal_L3_dom_3_arc_sf"/>
</dbReference>
<keyword evidence="3 4" id="KW-0687">Ribonucleoprotein</keyword>
<dbReference type="GO" id="GO:0022625">
    <property type="term" value="C:cytosolic large ribosomal subunit"/>
    <property type="evidence" value="ECO:0007669"/>
    <property type="project" value="TreeGrafter"/>
</dbReference>
<evidence type="ECO:0000256" key="2">
    <source>
        <dbReference type="ARBA" id="ARBA00022980"/>
    </source>
</evidence>
<dbReference type="PROSITE" id="PS00474">
    <property type="entry name" value="RIBOSOMAL_L3"/>
    <property type="match status" value="1"/>
</dbReference>
<evidence type="ECO:0000313" key="6">
    <source>
        <dbReference type="EMBL" id="KAL0490399.1"/>
    </source>
</evidence>
<dbReference type="Gene3D" id="4.10.960.10">
    <property type="entry name" value="Ribosomal protein L3, domain 3"/>
    <property type="match status" value="1"/>
</dbReference>
<gene>
    <name evidence="6" type="ORF">AKO1_003213</name>
</gene>
<evidence type="ECO:0000313" key="7">
    <source>
        <dbReference type="Proteomes" id="UP001431209"/>
    </source>
</evidence>
<keyword evidence="2 4" id="KW-0689">Ribosomal protein</keyword>
<dbReference type="EMBL" id="JAOPGA020001684">
    <property type="protein sequence ID" value="KAL0490399.1"/>
    <property type="molecule type" value="Genomic_DNA"/>
</dbReference>
<keyword evidence="7" id="KW-1185">Reference proteome</keyword>
<dbReference type="GO" id="GO:0006412">
    <property type="term" value="P:translation"/>
    <property type="evidence" value="ECO:0007669"/>
    <property type="project" value="InterPro"/>
</dbReference>
<dbReference type="GO" id="GO:0003735">
    <property type="term" value="F:structural constituent of ribosome"/>
    <property type="evidence" value="ECO:0007669"/>
    <property type="project" value="InterPro"/>
</dbReference>
<dbReference type="FunFam" id="3.30.1430.10:FF:000001">
    <property type="entry name" value="60S ribosomal protein L3"/>
    <property type="match status" value="1"/>
</dbReference>
<comment type="similarity">
    <text evidence="1 4">Belongs to the universal ribosomal protein uL3 family.</text>
</comment>
<name>A0AAW2ZMA3_9EUKA</name>
<dbReference type="SUPFAM" id="SSF50447">
    <property type="entry name" value="Translation proteins"/>
    <property type="match status" value="1"/>
</dbReference>
<proteinExistence type="inferred from homology"/>
<evidence type="ECO:0000256" key="3">
    <source>
        <dbReference type="ARBA" id="ARBA00023274"/>
    </source>
</evidence>
<dbReference type="Proteomes" id="UP001431209">
    <property type="component" value="Unassembled WGS sequence"/>
</dbReference>
<dbReference type="Pfam" id="PF00297">
    <property type="entry name" value="Ribosomal_L3"/>
    <property type="match status" value="1"/>
</dbReference>
<protein>
    <submittedName>
        <fullName evidence="6">Ribosomal protein L3</fullName>
    </submittedName>
</protein>
<dbReference type="FunFam" id="2.40.30.10:FF:000351">
    <property type="entry name" value="Ribosomal protein L3"/>
    <property type="match status" value="1"/>
</dbReference>
<sequence length="426" mass="48346">MSHRKFEAPRHGNLGFLPRKRCHRVRGKVRAFPKDDKTKKPHFTAFLGYKAGMTHVVREVNRSGSKLNKKEVVEPVTIIETPPMVVVGIVGYVATPFGLRTLTTVWAQHLSASCRRIFYKNWYKSKKKAFTKHAKDYHKAKGKEERKLALQKLSTQCQVIRVIAHTQIQKVRLGQKKAHMMEIQINGGSVAQKVKYAYNLLEKFVPVADVFTKDEMVDCIAVTTGKGFKGVVSRWGVTRLPRKTHKGLRKVACIGAWHPARVAFSVARAGQKGFHKRTCINKKIYRVGKNLRTEEGQKGAMTDFDLTEKNINPMGGFPNYGTVREDFLLLKGHVPGPQCRVITLRKSLQEQTSRAAKEETILKFIDTSSKLGRGRFQTHREKRKFLGPLKKDVEKKRKKDLAKARLSKTAAPEATKQAPKRKAESK</sequence>
<feature type="region of interest" description="Disordered" evidence="5">
    <location>
        <begin position="387"/>
        <end position="426"/>
    </location>
</feature>
<dbReference type="AlphaFoldDB" id="A0AAW2ZMA3"/>